<evidence type="ECO:0000313" key="1">
    <source>
        <dbReference type="EMBL" id="KAG5183071.1"/>
    </source>
</evidence>
<protein>
    <submittedName>
        <fullName evidence="1">Uncharacterized protein</fullName>
    </submittedName>
</protein>
<reference evidence="1" key="1">
    <citation type="submission" date="2021-02" db="EMBL/GenBank/DDBJ databases">
        <title>First Annotated Genome of the Yellow-green Alga Tribonema minus.</title>
        <authorList>
            <person name="Mahan K.M."/>
        </authorList>
    </citation>
    <scope>NUCLEOTIDE SEQUENCE</scope>
    <source>
        <strain evidence="1">UTEX B ZZ1240</strain>
    </source>
</reference>
<proteinExistence type="predicted"/>
<evidence type="ECO:0000313" key="2">
    <source>
        <dbReference type="Proteomes" id="UP000664859"/>
    </source>
</evidence>
<keyword evidence="2" id="KW-1185">Reference proteome</keyword>
<organism evidence="1 2">
    <name type="scientific">Tribonema minus</name>
    <dbReference type="NCBI Taxonomy" id="303371"/>
    <lineage>
        <taxon>Eukaryota</taxon>
        <taxon>Sar</taxon>
        <taxon>Stramenopiles</taxon>
        <taxon>Ochrophyta</taxon>
        <taxon>PX clade</taxon>
        <taxon>Xanthophyceae</taxon>
        <taxon>Tribonematales</taxon>
        <taxon>Tribonemataceae</taxon>
        <taxon>Tribonema</taxon>
    </lineage>
</organism>
<dbReference type="AlphaFoldDB" id="A0A836CGM7"/>
<gene>
    <name evidence="1" type="ORF">JKP88DRAFT_273042</name>
</gene>
<sequence length="313" mass="34003">MKALSALTGGAGIVSGPHTFHHFRGEGDVDIFLLGEEHSNQGVCPFKGIDVVDLVMTCLDEGMQVYLEMPCYYESKPDPLVECPALPRSGVRADVLNDLRACAQEYIRNTPLAHRGSTGAAVQFTDNREEAGPLPFSLEEQKFVMDVEARARGGDEDGARWAVTDRFLQPLRTASTGSTARCSEFVKAIEGGGCGHVDRYVEEQWGSRVTAKARAMPEVLRRRFPDFISDAVLTYRQAMDDAMNLYTLWLIARGRAGGAGAAPPRALFYGGSAHTLALAENLQALSFVLVNSRVQETSNSCMRLKRGAASGTP</sequence>
<dbReference type="Proteomes" id="UP000664859">
    <property type="component" value="Unassembled WGS sequence"/>
</dbReference>
<name>A0A836CGM7_9STRA</name>
<comment type="caution">
    <text evidence="1">The sequence shown here is derived from an EMBL/GenBank/DDBJ whole genome shotgun (WGS) entry which is preliminary data.</text>
</comment>
<accession>A0A836CGM7</accession>
<dbReference type="EMBL" id="JAFCMP010000223">
    <property type="protein sequence ID" value="KAG5183071.1"/>
    <property type="molecule type" value="Genomic_DNA"/>
</dbReference>